<organism evidence="1 2">
    <name type="scientific">Eumeta variegata</name>
    <name type="common">Bagworm moth</name>
    <name type="synonym">Eumeta japonica</name>
    <dbReference type="NCBI Taxonomy" id="151549"/>
    <lineage>
        <taxon>Eukaryota</taxon>
        <taxon>Metazoa</taxon>
        <taxon>Ecdysozoa</taxon>
        <taxon>Arthropoda</taxon>
        <taxon>Hexapoda</taxon>
        <taxon>Insecta</taxon>
        <taxon>Pterygota</taxon>
        <taxon>Neoptera</taxon>
        <taxon>Endopterygota</taxon>
        <taxon>Lepidoptera</taxon>
        <taxon>Glossata</taxon>
        <taxon>Ditrysia</taxon>
        <taxon>Tineoidea</taxon>
        <taxon>Psychidae</taxon>
        <taxon>Oiketicinae</taxon>
        <taxon>Eumeta</taxon>
    </lineage>
</organism>
<comment type="caution">
    <text evidence="1">The sequence shown here is derived from an EMBL/GenBank/DDBJ whole genome shotgun (WGS) entry which is preliminary data.</text>
</comment>
<gene>
    <name evidence="1" type="ORF">EVAR_74888_1</name>
</gene>
<reference evidence="1 2" key="1">
    <citation type="journal article" date="2019" name="Commun. Biol.">
        <title>The bagworm genome reveals a unique fibroin gene that provides high tensile strength.</title>
        <authorList>
            <person name="Kono N."/>
            <person name="Nakamura H."/>
            <person name="Ohtoshi R."/>
            <person name="Tomita M."/>
            <person name="Numata K."/>
            <person name="Arakawa K."/>
        </authorList>
    </citation>
    <scope>NUCLEOTIDE SEQUENCE [LARGE SCALE GENOMIC DNA]</scope>
</reference>
<dbReference type="EMBL" id="BGZK01001521">
    <property type="protein sequence ID" value="GBP81626.1"/>
    <property type="molecule type" value="Genomic_DNA"/>
</dbReference>
<keyword evidence="2" id="KW-1185">Reference proteome</keyword>
<evidence type="ECO:0008006" key="3">
    <source>
        <dbReference type="Google" id="ProtNLM"/>
    </source>
</evidence>
<proteinExistence type="predicted"/>
<sequence length="97" mass="11492">MYFEDPYSGEPQKYFLGKMISQNEDDILAESSNLSNIEHRAVIKYFVKKGKTPKEILKTWYQFFRNLRLRIRWSKMASLISNKDERAVKMILAQGVL</sequence>
<dbReference type="OrthoDB" id="616263at2759"/>
<dbReference type="AlphaFoldDB" id="A0A4C1YZ77"/>
<evidence type="ECO:0000313" key="2">
    <source>
        <dbReference type="Proteomes" id="UP000299102"/>
    </source>
</evidence>
<evidence type="ECO:0000313" key="1">
    <source>
        <dbReference type="EMBL" id="GBP81626.1"/>
    </source>
</evidence>
<name>A0A4C1YZ77_EUMVA</name>
<accession>A0A4C1YZ77</accession>
<protein>
    <recommendedName>
        <fullName evidence="3">Mos1 transposase HTH domain-containing protein</fullName>
    </recommendedName>
</protein>
<dbReference type="Proteomes" id="UP000299102">
    <property type="component" value="Unassembled WGS sequence"/>
</dbReference>